<evidence type="ECO:0000313" key="2">
    <source>
        <dbReference type="Proteomes" id="UP001058682"/>
    </source>
</evidence>
<evidence type="ECO:0000313" key="1">
    <source>
        <dbReference type="EMBL" id="UTY33421.1"/>
    </source>
</evidence>
<proteinExistence type="predicted"/>
<reference evidence="1" key="1">
    <citation type="submission" date="2019-04" db="EMBL/GenBank/DDBJ databases">
        <title>Whole genome sequencing of oral phylogroup 2 treponemes.</title>
        <authorList>
            <person name="Chan Y."/>
            <person name="Zeng H.H."/>
            <person name="Yu X.L."/>
            <person name="Leung W.K."/>
            <person name="Watt R.M."/>
        </authorList>
    </citation>
    <scope>NUCLEOTIDE SEQUENCE</scope>
    <source>
        <strain evidence="1">OMZ 835</strain>
    </source>
</reference>
<dbReference type="RefSeq" id="WP_044979287.1">
    <property type="nucleotide sequence ID" value="NZ_CP009228.1"/>
</dbReference>
<sequence>MKNNYSNIHPNYLLFRTAIERISFNASLTGTESNVSIGIGINFDMESNEISGINAGIIGGGVNFISFAKFKIIKDGEKSRSSEQLKEIIDPIKNIDTIPDDIKQEILKTIKETI</sequence>
<gene>
    <name evidence="1" type="ORF">E4N74_04895</name>
</gene>
<protein>
    <submittedName>
        <fullName evidence="1">Uncharacterized protein</fullName>
    </submittedName>
</protein>
<dbReference type="EMBL" id="CP038804">
    <property type="protein sequence ID" value="UTY33421.1"/>
    <property type="molecule type" value="Genomic_DNA"/>
</dbReference>
<accession>A0AAE9SIX8</accession>
<dbReference type="AlphaFoldDB" id="A0AAE9SIX8"/>
<organism evidence="1 2">
    <name type="scientific">Treponema putidum</name>
    <dbReference type="NCBI Taxonomy" id="221027"/>
    <lineage>
        <taxon>Bacteria</taxon>
        <taxon>Pseudomonadati</taxon>
        <taxon>Spirochaetota</taxon>
        <taxon>Spirochaetia</taxon>
        <taxon>Spirochaetales</taxon>
        <taxon>Treponemataceae</taxon>
        <taxon>Treponema</taxon>
    </lineage>
</organism>
<name>A0AAE9SIX8_9SPIR</name>
<dbReference type="Proteomes" id="UP001058682">
    <property type="component" value="Chromosome"/>
</dbReference>
<dbReference type="KEGG" id="tpk:JO40_10975"/>